<dbReference type="Gene3D" id="3.40.50.1820">
    <property type="entry name" value="alpha/beta hydrolase"/>
    <property type="match status" value="1"/>
</dbReference>
<organism evidence="2 3">
    <name type="scientific">Trichoderma asperellum (strain ATCC 204424 / CBS 433.97 / NBRC 101777)</name>
    <dbReference type="NCBI Taxonomy" id="1042311"/>
    <lineage>
        <taxon>Eukaryota</taxon>
        <taxon>Fungi</taxon>
        <taxon>Dikarya</taxon>
        <taxon>Ascomycota</taxon>
        <taxon>Pezizomycotina</taxon>
        <taxon>Sordariomycetes</taxon>
        <taxon>Hypocreomycetidae</taxon>
        <taxon>Hypocreales</taxon>
        <taxon>Hypocreaceae</taxon>
        <taxon>Trichoderma</taxon>
    </lineage>
</organism>
<evidence type="ECO:0000313" key="3">
    <source>
        <dbReference type="Proteomes" id="UP000240493"/>
    </source>
</evidence>
<dbReference type="STRING" id="1042311.A0A2T3ZGE5"/>
<reference evidence="2 3" key="1">
    <citation type="submission" date="2016-07" db="EMBL/GenBank/DDBJ databases">
        <title>Multiple horizontal gene transfer events from other fungi enriched the ability of initially mycotrophic Trichoderma (Ascomycota) to feed on dead plant biomass.</title>
        <authorList>
            <consortium name="DOE Joint Genome Institute"/>
            <person name="Aerts A."/>
            <person name="Atanasova L."/>
            <person name="Chenthamara K."/>
            <person name="Zhang J."/>
            <person name="Grujic M."/>
            <person name="Henrissat B."/>
            <person name="Kuo A."/>
            <person name="Salamov A."/>
            <person name="Lipzen A."/>
            <person name="Labutti K."/>
            <person name="Barry K."/>
            <person name="Miao Y."/>
            <person name="Rahimi M.J."/>
            <person name="Shen Q."/>
            <person name="Grigoriev I.V."/>
            <person name="Kubicek C.P."/>
            <person name="Druzhinina I.S."/>
        </authorList>
    </citation>
    <scope>NUCLEOTIDE SEQUENCE [LARGE SCALE GENOMIC DNA]</scope>
    <source>
        <strain evidence="2 3">CBS 433.97</strain>
    </source>
</reference>
<dbReference type="EMBL" id="KZ679258">
    <property type="protein sequence ID" value="PTB43877.1"/>
    <property type="molecule type" value="Genomic_DNA"/>
</dbReference>
<dbReference type="Proteomes" id="UP000240493">
    <property type="component" value="Unassembled WGS sequence"/>
</dbReference>
<proteinExistence type="predicted"/>
<dbReference type="OrthoDB" id="408631at2759"/>
<dbReference type="InterPro" id="IPR029058">
    <property type="entry name" value="AB_hydrolase_fold"/>
</dbReference>
<name>A0A2T3ZGE5_TRIA4</name>
<accession>A0A2T3ZGE5</accession>
<protein>
    <recommendedName>
        <fullName evidence="1">Alpha/beta hydrolase fold-3 domain-containing protein</fullName>
    </recommendedName>
</protein>
<dbReference type="Pfam" id="PF07859">
    <property type="entry name" value="Abhydrolase_3"/>
    <property type="match status" value="1"/>
</dbReference>
<dbReference type="SUPFAM" id="SSF53474">
    <property type="entry name" value="alpha/beta-Hydrolases"/>
    <property type="match status" value="1"/>
</dbReference>
<keyword evidence="3" id="KW-1185">Reference proteome</keyword>
<dbReference type="InterPro" id="IPR013094">
    <property type="entry name" value="AB_hydrolase_3"/>
</dbReference>
<sequence length="173" mass="19936">MDSSDVLAVPNVWKDPRVWSFEEKKASSSSTGIRIDYRQFPYALKDCFDTLKWVQWIIAQVLSFSVTCHPNFFPGEAYKMGSYQQNCNDSVVTAARMEWFDWRCSPLLAQSLKNLPPALIITAECDIPPDEIIVYAEKSQLDGVDTYLRMLHTHPQPIDCYKRIVEFVMKVSD</sequence>
<evidence type="ECO:0000259" key="1">
    <source>
        <dbReference type="Pfam" id="PF07859"/>
    </source>
</evidence>
<feature type="domain" description="Alpha/beta hydrolase fold-3" evidence="1">
    <location>
        <begin position="96"/>
        <end position="151"/>
    </location>
</feature>
<evidence type="ECO:0000313" key="2">
    <source>
        <dbReference type="EMBL" id="PTB43877.1"/>
    </source>
</evidence>
<dbReference type="AlphaFoldDB" id="A0A2T3ZGE5"/>
<gene>
    <name evidence="2" type="ORF">M441DRAFT_65665</name>
</gene>
<dbReference type="GO" id="GO:0016787">
    <property type="term" value="F:hydrolase activity"/>
    <property type="evidence" value="ECO:0007669"/>
    <property type="project" value="InterPro"/>
</dbReference>